<dbReference type="EMBL" id="CMVM020000124">
    <property type="status" value="NOT_ANNOTATED_CDS"/>
    <property type="molecule type" value="Genomic_DNA"/>
</dbReference>
<dbReference type="EnsemblMetazoa" id="OVOC4088.1">
    <property type="protein sequence ID" value="OVOC4088.1"/>
    <property type="gene ID" value="WBGene00240897"/>
</dbReference>
<protein>
    <submittedName>
        <fullName evidence="1">Uncharacterized protein</fullName>
    </submittedName>
</protein>
<evidence type="ECO:0000313" key="1">
    <source>
        <dbReference type="EnsemblMetazoa" id="OVOC4088.1"/>
    </source>
</evidence>
<keyword evidence="2" id="KW-1185">Reference proteome</keyword>
<organism evidence="1 2">
    <name type="scientific">Onchocerca volvulus</name>
    <dbReference type="NCBI Taxonomy" id="6282"/>
    <lineage>
        <taxon>Eukaryota</taxon>
        <taxon>Metazoa</taxon>
        <taxon>Ecdysozoa</taxon>
        <taxon>Nematoda</taxon>
        <taxon>Chromadorea</taxon>
        <taxon>Rhabditida</taxon>
        <taxon>Spirurina</taxon>
        <taxon>Spiruromorpha</taxon>
        <taxon>Filarioidea</taxon>
        <taxon>Onchocercidae</taxon>
        <taxon>Onchocerca</taxon>
    </lineage>
</organism>
<accession>A0A8R1TTF1</accession>
<name>A0A8R1TTF1_ONCVO</name>
<dbReference type="AlphaFoldDB" id="A0A8R1TTF1"/>
<sequence>MNLMTIQNENDIVVIGLAETSKAKLPATGIRESIEDLKEFTGKEFAKAFDNKNRMSQYVIDASSDNNKNQFNKMEELRLCYTPCSCNQYKLALKCITGRMKTINDWNDDNVDSKYLSEKGSVLLVERKPSMTGTMIM</sequence>
<proteinExistence type="predicted"/>
<reference evidence="1" key="2">
    <citation type="submission" date="2022-06" db="UniProtKB">
        <authorList>
            <consortium name="EnsemblMetazoa"/>
        </authorList>
    </citation>
    <scope>IDENTIFICATION</scope>
</reference>
<dbReference type="Proteomes" id="UP000024404">
    <property type="component" value="Unassembled WGS sequence"/>
</dbReference>
<evidence type="ECO:0000313" key="2">
    <source>
        <dbReference type="Proteomes" id="UP000024404"/>
    </source>
</evidence>
<reference evidence="2" key="1">
    <citation type="submission" date="2013-10" db="EMBL/GenBank/DDBJ databases">
        <title>Genome sequencing of Onchocerca volvulus.</title>
        <authorList>
            <person name="Cotton J."/>
            <person name="Tsai J."/>
            <person name="Stanley E."/>
            <person name="Tracey A."/>
            <person name="Holroyd N."/>
            <person name="Lustigman S."/>
            <person name="Berriman M."/>
        </authorList>
    </citation>
    <scope>NUCLEOTIDE SEQUENCE</scope>
</reference>